<dbReference type="GO" id="GO:0042575">
    <property type="term" value="C:DNA polymerase complex"/>
    <property type="evidence" value="ECO:0007669"/>
    <property type="project" value="TreeGrafter"/>
</dbReference>
<comment type="catalytic activity">
    <reaction evidence="14 15">
        <text>DNA(n) + a 2'-deoxyribonucleoside 5'-triphosphate = DNA(n+1) + diphosphate</text>
        <dbReference type="Rhea" id="RHEA:22508"/>
        <dbReference type="Rhea" id="RHEA-COMP:17339"/>
        <dbReference type="Rhea" id="RHEA-COMP:17340"/>
        <dbReference type="ChEBI" id="CHEBI:33019"/>
        <dbReference type="ChEBI" id="CHEBI:61560"/>
        <dbReference type="ChEBI" id="CHEBI:173112"/>
        <dbReference type="EC" id="2.7.7.7"/>
    </reaction>
</comment>
<evidence type="ECO:0000256" key="12">
    <source>
        <dbReference type="ARBA" id="ARBA00023268"/>
    </source>
</evidence>
<dbReference type="Pfam" id="PF04042">
    <property type="entry name" value="DNA_pol_E_B"/>
    <property type="match status" value="1"/>
</dbReference>
<evidence type="ECO:0000256" key="5">
    <source>
        <dbReference type="ARBA" id="ARBA00022695"/>
    </source>
</evidence>
<keyword evidence="4 15" id="KW-0808">Transferase</keyword>
<dbReference type="HAMAP" id="MF_00325">
    <property type="entry name" value="DNApol_II_A_arch"/>
    <property type="match status" value="1"/>
</dbReference>
<keyword evidence="9 15" id="KW-0269">Exonuclease</keyword>
<dbReference type="Gene3D" id="3.60.21.50">
    <property type="match status" value="1"/>
</dbReference>
<keyword evidence="12 15" id="KW-0511">Multifunctional enzyme</keyword>
<evidence type="ECO:0000313" key="18">
    <source>
        <dbReference type="EMBL" id="WNY23695.1"/>
    </source>
</evidence>
<protein>
    <recommendedName>
        <fullName evidence="15">DNA polymerase II small subunit</fullName>
        <shortName evidence="15">Pol II</shortName>
        <ecNumber evidence="15">2.7.7.7</ecNumber>
    </recommendedName>
    <alternativeName>
        <fullName evidence="15">Exodeoxyribonuclease small subunit</fullName>
        <ecNumber evidence="15">3.1.11.1</ecNumber>
    </alternativeName>
</protein>
<dbReference type="NCBIfam" id="NF003118">
    <property type="entry name" value="PRK04036.1-3"/>
    <property type="match status" value="1"/>
</dbReference>
<comment type="subunit">
    <text evidence="3 15">Heterodimer of a large subunit and a small subunit.</text>
</comment>
<dbReference type="GO" id="GO:0008310">
    <property type="term" value="F:single-stranded DNA 3'-5' DNA exonuclease activity"/>
    <property type="evidence" value="ECO:0007669"/>
    <property type="project" value="UniProtKB-EC"/>
</dbReference>
<evidence type="ECO:0000256" key="2">
    <source>
        <dbReference type="ARBA" id="ARBA00006035"/>
    </source>
</evidence>
<dbReference type="InterPro" id="IPR004365">
    <property type="entry name" value="NA-bd_OB_tRNA"/>
</dbReference>
<feature type="domain" description="DNA polymerase alpha/delta/epsilon subunit B" evidence="17">
    <location>
        <begin position="276"/>
        <end position="478"/>
    </location>
</feature>
<dbReference type="SUPFAM" id="SSF56300">
    <property type="entry name" value="Metallo-dependent phosphatases"/>
    <property type="match status" value="1"/>
</dbReference>
<dbReference type="GO" id="GO:0006271">
    <property type="term" value="P:DNA strand elongation involved in DNA replication"/>
    <property type="evidence" value="ECO:0007669"/>
    <property type="project" value="TreeGrafter"/>
</dbReference>
<sequence>MDETVILERASEAGFMINKEAVDFLVNCRLSENCLPEIFSSIDLSVFVIETEHLEPFVKSLEEQAKANGSEENEAFATSASSAASASVAATAPPAPAAPSFLTDSIDTEFPYKYSFDDNMVDVLEDVTEKTTSVGEYNQFVQYFRDRYTRISEMIRSRVSSRPIESLPKGKGVKPLSSKEGNSEITIIGMVSEKTTTGNQHLILTLEDPTGTFPVLINQRDTDLIEQAEKLILDEIVGITGNLTPEGTILMASKITQPDVPNNYTSNRRRSEGYALFISDIHVGSKEFMKEEWEAFLDFLNCKSESPQLQKMASEIRYIIVAGDIVDGIGIYPGQEHDLEIKEITKQYETTAEYFHRIPQNIHVIIAPGNHDAVRRAEPQVTFSKEIQRMFPENVTFVGNPAVISIDGVCVHIYHGCSMDDMVASIKGVTYQEPTTGMVEMVKRRHLAPTYGSRVMISPEKKDYLIIDKVPDIIHCGHVHTIGIQNYKNILLINSGTWQAQTDFQKKVNIVPNPAKVPFVDLRTMKPGILDFNMNDD</sequence>
<dbReference type="GO" id="GO:0003887">
    <property type="term" value="F:DNA-directed DNA polymerase activity"/>
    <property type="evidence" value="ECO:0007669"/>
    <property type="project" value="UniProtKB-UniRule"/>
</dbReference>
<evidence type="ECO:0000256" key="13">
    <source>
        <dbReference type="ARBA" id="ARBA00024817"/>
    </source>
</evidence>
<proteinExistence type="inferred from homology"/>
<evidence type="ECO:0000256" key="1">
    <source>
        <dbReference type="ARBA" id="ARBA00000563"/>
    </source>
</evidence>
<dbReference type="CDD" id="cd04490">
    <property type="entry name" value="PolII_SU_OBF"/>
    <property type="match status" value="1"/>
</dbReference>
<evidence type="ECO:0000256" key="15">
    <source>
        <dbReference type="HAMAP-Rule" id="MF_00325"/>
    </source>
</evidence>
<evidence type="ECO:0000256" key="7">
    <source>
        <dbReference type="ARBA" id="ARBA00022722"/>
    </source>
</evidence>
<dbReference type="PANTHER" id="PTHR10416">
    <property type="entry name" value="DNA POLYMERASE DELTA SUBUNIT 2"/>
    <property type="match status" value="1"/>
</dbReference>
<dbReference type="EC" id="3.1.11.1" evidence="15"/>
<dbReference type="CDD" id="cd07386">
    <property type="entry name" value="MPP_DNA_pol_II_small_archeal_C"/>
    <property type="match status" value="1"/>
</dbReference>
<organism evidence="18 19">
    <name type="scientific">Methanimicrococcus hongohii</name>
    <dbReference type="NCBI Taxonomy" id="3028295"/>
    <lineage>
        <taxon>Archaea</taxon>
        <taxon>Methanobacteriati</taxon>
        <taxon>Methanobacteriota</taxon>
        <taxon>Stenosarchaea group</taxon>
        <taxon>Methanomicrobia</taxon>
        <taxon>Methanosarcinales</taxon>
        <taxon>Methanosarcinaceae</taxon>
        <taxon>Methanimicrococcus</taxon>
    </lineage>
</organism>
<evidence type="ECO:0000313" key="19">
    <source>
        <dbReference type="Proteomes" id="UP001302978"/>
    </source>
</evidence>
<comment type="function">
    <text evidence="13 15">Possesses two activities: a DNA synthesis (polymerase) and an exonucleolytic activity that degrades single-stranded DNA in the 3' to 5' direction. Has a template-primer preference which is characteristic of a replicative DNA polymerase.</text>
</comment>
<reference evidence="18 19" key="1">
    <citation type="submission" date="2023-07" db="EMBL/GenBank/DDBJ databases">
        <title>Closed genoem sequence of Methanomicrococcus sp. Hf6.</title>
        <authorList>
            <person name="Poehlein A."/>
            <person name="Protasov E."/>
            <person name="Platt K."/>
            <person name="Reeh H."/>
            <person name="Daniel R."/>
            <person name="Brune A."/>
        </authorList>
    </citation>
    <scope>NUCLEOTIDE SEQUENCE [LARGE SCALE GENOMIC DNA]</scope>
    <source>
        <strain evidence="18 19">Hf6</strain>
    </source>
</reference>
<evidence type="ECO:0000256" key="9">
    <source>
        <dbReference type="ARBA" id="ARBA00022839"/>
    </source>
</evidence>
<dbReference type="AlphaFoldDB" id="A0AA96V0J8"/>
<dbReference type="InterPro" id="IPR029052">
    <property type="entry name" value="Metallo-depent_PP-like"/>
</dbReference>
<evidence type="ECO:0000256" key="8">
    <source>
        <dbReference type="ARBA" id="ARBA00022801"/>
    </source>
</evidence>
<dbReference type="KEGG" id="mehf:MmiHf6_10080"/>
<keyword evidence="19" id="KW-1185">Reference proteome</keyword>
<dbReference type="Pfam" id="PF01336">
    <property type="entry name" value="tRNA_anti-codon"/>
    <property type="match status" value="1"/>
</dbReference>
<dbReference type="InterPro" id="IPR011149">
    <property type="entry name" value="Pol2_small_arc"/>
</dbReference>
<dbReference type="RefSeq" id="WP_316556835.1">
    <property type="nucleotide sequence ID" value="NZ_CP131059.1"/>
</dbReference>
<dbReference type="EMBL" id="CP131059">
    <property type="protein sequence ID" value="WNY23695.1"/>
    <property type="molecule type" value="Genomic_DNA"/>
</dbReference>
<evidence type="ECO:0000259" key="16">
    <source>
        <dbReference type="Pfam" id="PF01336"/>
    </source>
</evidence>
<evidence type="ECO:0000256" key="4">
    <source>
        <dbReference type="ARBA" id="ARBA00022679"/>
    </source>
</evidence>
<comment type="similarity">
    <text evidence="2 15">Belongs to the DNA polymerase delta/II small subunit family.</text>
</comment>
<dbReference type="GO" id="GO:0006308">
    <property type="term" value="P:DNA catabolic process"/>
    <property type="evidence" value="ECO:0007669"/>
    <property type="project" value="UniProtKB-UniRule"/>
</dbReference>
<dbReference type="EC" id="2.7.7.7" evidence="15"/>
<keyword evidence="8 15" id="KW-0378">Hydrolase</keyword>
<evidence type="ECO:0000256" key="3">
    <source>
        <dbReference type="ARBA" id="ARBA00011315"/>
    </source>
</evidence>
<dbReference type="NCBIfam" id="NF003116">
    <property type="entry name" value="PRK04036.1-1"/>
    <property type="match status" value="1"/>
</dbReference>
<dbReference type="GO" id="GO:0003677">
    <property type="term" value="F:DNA binding"/>
    <property type="evidence" value="ECO:0007669"/>
    <property type="project" value="UniProtKB-UniRule"/>
</dbReference>
<keyword evidence="11 15" id="KW-0238">DNA-binding</keyword>
<comment type="catalytic activity">
    <reaction evidence="1 15">
        <text>Exonucleolytic cleavage in the 3'- to 5'-direction to yield nucleoside 5'-phosphates.</text>
        <dbReference type="EC" id="3.1.11.1"/>
    </reaction>
</comment>
<evidence type="ECO:0000256" key="10">
    <source>
        <dbReference type="ARBA" id="ARBA00022932"/>
    </source>
</evidence>
<evidence type="ECO:0000259" key="17">
    <source>
        <dbReference type="Pfam" id="PF04042"/>
    </source>
</evidence>
<feature type="domain" description="OB" evidence="16">
    <location>
        <begin position="185"/>
        <end position="245"/>
    </location>
</feature>
<keyword evidence="6 15" id="KW-0235">DNA replication</keyword>
<dbReference type="InterPro" id="IPR007185">
    <property type="entry name" value="DNA_pol_a/d/e_bsu"/>
</dbReference>
<accession>A0AA96V0J8</accession>
<dbReference type="PIRSF" id="PIRSF000803">
    <property type="entry name" value="Arc_Pol2_small"/>
    <property type="match status" value="1"/>
</dbReference>
<evidence type="ECO:0000256" key="6">
    <source>
        <dbReference type="ARBA" id="ARBA00022705"/>
    </source>
</evidence>
<dbReference type="FunFam" id="3.60.21.50:FF:000003">
    <property type="entry name" value="DNA polymerase II small subunit"/>
    <property type="match status" value="1"/>
</dbReference>
<evidence type="ECO:0000256" key="11">
    <source>
        <dbReference type="ARBA" id="ARBA00023125"/>
    </source>
</evidence>
<dbReference type="Proteomes" id="UP001302978">
    <property type="component" value="Chromosome"/>
</dbReference>
<keyword evidence="7 15" id="KW-0540">Nuclease</keyword>
<evidence type="ECO:0000256" key="14">
    <source>
        <dbReference type="ARBA" id="ARBA00049244"/>
    </source>
</evidence>
<dbReference type="PANTHER" id="PTHR10416:SF0">
    <property type="entry name" value="DNA POLYMERASE DELTA SUBUNIT 2"/>
    <property type="match status" value="1"/>
</dbReference>
<gene>
    <name evidence="15" type="primary">polB</name>
    <name evidence="18" type="ORF">MmiHf6_10080</name>
</gene>
<dbReference type="InterPro" id="IPR024826">
    <property type="entry name" value="DNA_pol_delta/II_ssu"/>
</dbReference>
<keyword evidence="5 15" id="KW-0548">Nucleotidyltransferase</keyword>
<keyword evidence="10 15" id="KW-0239">DNA-directed DNA polymerase</keyword>
<dbReference type="GeneID" id="85195552"/>
<name>A0AA96V0J8_9EURY</name>